<evidence type="ECO:0000313" key="3">
    <source>
        <dbReference type="Proteomes" id="UP000324222"/>
    </source>
</evidence>
<feature type="compositionally biased region" description="Low complexity" evidence="1">
    <location>
        <begin position="88"/>
        <end position="106"/>
    </location>
</feature>
<feature type="region of interest" description="Disordered" evidence="1">
    <location>
        <begin position="68"/>
        <end position="106"/>
    </location>
</feature>
<keyword evidence="3" id="KW-1185">Reference proteome</keyword>
<proteinExistence type="predicted"/>
<dbReference type="AlphaFoldDB" id="A0A5B7GUH3"/>
<evidence type="ECO:0000256" key="1">
    <source>
        <dbReference type="SAM" id="MobiDB-lite"/>
    </source>
</evidence>
<accession>A0A5B7GUH3</accession>
<evidence type="ECO:0000313" key="2">
    <source>
        <dbReference type="EMBL" id="MPC61283.1"/>
    </source>
</evidence>
<sequence length="106" mass="11156">MPLGPEKCRLSQTEDVIEVVCRYSPGHQDSLSNNGQFDWSTVNEQPSISVAEEGVLVDDFGDITLHTDGNTAAVSDSASNNDGGFETPSPALASSASSISVQESPR</sequence>
<protein>
    <submittedName>
        <fullName evidence="2">Uncharacterized protein</fullName>
    </submittedName>
</protein>
<feature type="compositionally biased region" description="Polar residues" evidence="1">
    <location>
        <begin position="68"/>
        <end position="82"/>
    </location>
</feature>
<reference evidence="2 3" key="1">
    <citation type="submission" date="2019-05" db="EMBL/GenBank/DDBJ databases">
        <title>Another draft genome of Portunus trituberculatus and its Hox gene families provides insights of decapod evolution.</title>
        <authorList>
            <person name="Jeong J.-H."/>
            <person name="Song I."/>
            <person name="Kim S."/>
            <person name="Choi T."/>
            <person name="Kim D."/>
            <person name="Ryu S."/>
            <person name="Kim W."/>
        </authorList>
    </citation>
    <scope>NUCLEOTIDE SEQUENCE [LARGE SCALE GENOMIC DNA]</scope>
    <source>
        <tissue evidence="2">Muscle</tissue>
    </source>
</reference>
<gene>
    <name evidence="2" type="ORF">E2C01_055352</name>
</gene>
<dbReference type="EMBL" id="VSRR010018368">
    <property type="protein sequence ID" value="MPC61283.1"/>
    <property type="molecule type" value="Genomic_DNA"/>
</dbReference>
<dbReference type="Proteomes" id="UP000324222">
    <property type="component" value="Unassembled WGS sequence"/>
</dbReference>
<comment type="caution">
    <text evidence="2">The sequence shown here is derived from an EMBL/GenBank/DDBJ whole genome shotgun (WGS) entry which is preliminary data.</text>
</comment>
<name>A0A5B7GUH3_PORTR</name>
<organism evidence="2 3">
    <name type="scientific">Portunus trituberculatus</name>
    <name type="common">Swimming crab</name>
    <name type="synonym">Neptunus trituberculatus</name>
    <dbReference type="NCBI Taxonomy" id="210409"/>
    <lineage>
        <taxon>Eukaryota</taxon>
        <taxon>Metazoa</taxon>
        <taxon>Ecdysozoa</taxon>
        <taxon>Arthropoda</taxon>
        <taxon>Crustacea</taxon>
        <taxon>Multicrustacea</taxon>
        <taxon>Malacostraca</taxon>
        <taxon>Eumalacostraca</taxon>
        <taxon>Eucarida</taxon>
        <taxon>Decapoda</taxon>
        <taxon>Pleocyemata</taxon>
        <taxon>Brachyura</taxon>
        <taxon>Eubrachyura</taxon>
        <taxon>Portunoidea</taxon>
        <taxon>Portunidae</taxon>
        <taxon>Portuninae</taxon>
        <taxon>Portunus</taxon>
    </lineage>
</organism>